<evidence type="ECO:0000256" key="1">
    <source>
        <dbReference type="SAM" id="SignalP"/>
    </source>
</evidence>
<comment type="caution">
    <text evidence="2">The sequence shown here is derived from an EMBL/GenBank/DDBJ whole genome shotgun (WGS) entry which is preliminary data.</text>
</comment>
<feature type="chain" id="PRO_5046004773" description="DUF2057 domain-containing protein" evidence="1">
    <location>
        <begin position="22"/>
        <end position="269"/>
    </location>
</feature>
<dbReference type="RefSeq" id="WP_390189055.1">
    <property type="nucleotide sequence ID" value="NZ_JBHMEP010000001.1"/>
</dbReference>
<evidence type="ECO:0000313" key="2">
    <source>
        <dbReference type="EMBL" id="MFB9133531.1"/>
    </source>
</evidence>
<evidence type="ECO:0000313" key="3">
    <source>
        <dbReference type="Proteomes" id="UP001589645"/>
    </source>
</evidence>
<reference evidence="2 3" key="1">
    <citation type="submission" date="2024-09" db="EMBL/GenBank/DDBJ databases">
        <authorList>
            <person name="Sun Q."/>
            <person name="Mori K."/>
        </authorList>
    </citation>
    <scope>NUCLEOTIDE SEQUENCE [LARGE SCALE GENOMIC DNA]</scope>
    <source>
        <strain evidence="2 3">CECT 8064</strain>
    </source>
</reference>
<name>A0ABV5HH31_9VIBR</name>
<feature type="signal peptide" evidence="1">
    <location>
        <begin position="1"/>
        <end position="21"/>
    </location>
</feature>
<proteinExistence type="predicted"/>
<dbReference type="Proteomes" id="UP001589645">
    <property type="component" value="Unassembled WGS sequence"/>
</dbReference>
<dbReference type="PROSITE" id="PS51257">
    <property type="entry name" value="PROKAR_LIPOPROTEIN"/>
    <property type="match status" value="1"/>
</dbReference>
<accession>A0ABV5HH31</accession>
<organism evidence="2 3">
    <name type="scientific">Vibrio olivae</name>
    <dbReference type="NCBI Taxonomy" id="1243002"/>
    <lineage>
        <taxon>Bacteria</taxon>
        <taxon>Pseudomonadati</taxon>
        <taxon>Pseudomonadota</taxon>
        <taxon>Gammaproteobacteria</taxon>
        <taxon>Vibrionales</taxon>
        <taxon>Vibrionaceae</taxon>
        <taxon>Vibrio</taxon>
    </lineage>
</organism>
<evidence type="ECO:0008006" key="4">
    <source>
        <dbReference type="Google" id="ProtNLM"/>
    </source>
</evidence>
<keyword evidence="1" id="KW-0732">Signal</keyword>
<keyword evidence="3" id="KW-1185">Reference proteome</keyword>
<dbReference type="EMBL" id="JBHMEP010000001">
    <property type="protein sequence ID" value="MFB9133531.1"/>
    <property type="molecule type" value="Genomic_DNA"/>
</dbReference>
<protein>
    <recommendedName>
        <fullName evidence="4">DUF2057 domain-containing protein</fullName>
    </recommendedName>
</protein>
<gene>
    <name evidence="2" type="ORF">ACFFUV_00930</name>
</gene>
<sequence>MNKLKAWIVLAVMLGAGGCSTLNSTSEFTDVIKSTTERRDFVQVTGKSITPETQALSGQNIVKSQLSYIGVFPKSGQETTKSSSISGEVSYFKNYDHFSYVQIGQKRYQLTNDRPIAETCTEHCTVSQWFTFPISEQYIDSEPSEFVEFTLTAENHQHTVKFSIPKAYFSAVRKEATYLNESPNHDNIQSQSAQVTSQVSRAQEMITYWYDKASTTEQGKFRDWAFANRNSINTKMVTQSQPTQMLSYWYEQASSEEKKQILAWLLDTE</sequence>